<feature type="signal peptide" evidence="1">
    <location>
        <begin position="1"/>
        <end position="21"/>
    </location>
</feature>
<evidence type="ECO:0000313" key="3">
    <source>
        <dbReference type="Proteomes" id="UP001568894"/>
    </source>
</evidence>
<dbReference type="Gene3D" id="2.130.10.10">
    <property type="entry name" value="YVTN repeat-like/Quinoprotein amine dehydrogenase"/>
    <property type="match status" value="1"/>
</dbReference>
<dbReference type="PANTHER" id="PTHR47199">
    <property type="entry name" value="PHOTOSYSTEM II STABILITY/ASSEMBLY FACTOR HCF136, CHLOROPLASTIC"/>
    <property type="match status" value="1"/>
</dbReference>
<accession>A0ABV4K849</accession>
<organism evidence="2 3">
    <name type="scientific">Flavobacterium frigidarium</name>
    <dbReference type="NCBI Taxonomy" id="99286"/>
    <lineage>
        <taxon>Bacteria</taxon>
        <taxon>Pseudomonadati</taxon>
        <taxon>Bacteroidota</taxon>
        <taxon>Flavobacteriia</taxon>
        <taxon>Flavobacteriales</taxon>
        <taxon>Flavobacteriaceae</taxon>
        <taxon>Flavobacterium</taxon>
    </lineage>
</organism>
<proteinExistence type="predicted"/>
<dbReference type="PROSITE" id="PS51257">
    <property type="entry name" value="PROKAR_LIPOPROTEIN"/>
    <property type="match status" value="1"/>
</dbReference>
<reference evidence="2 3" key="1">
    <citation type="submission" date="2023-05" db="EMBL/GenBank/DDBJ databases">
        <title>Adaptations of aquatic viruses from atmosphere-close ecosystems of the Central Arctic Ocean.</title>
        <authorList>
            <person name="Rahlff J."/>
            <person name="Holmfeldt K."/>
        </authorList>
    </citation>
    <scope>NUCLEOTIDE SEQUENCE [LARGE SCALE GENOMIC DNA]</scope>
    <source>
        <strain evidence="2 3">Arc14</strain>
    </source>
</reference>
<gene>
    <name evidence="2" type="ORF">QO192_00840</name>
</gene>
<sequence>MKKILFPFVLLLLIVSCKSQSNSNILENPKTFSSLSIDTLFKDEISIRAIAIAGNKVWYAGSKSKYGYYDLEKKQNNLKTISKENLEFRSLAQNDSSLFLLNVGSPAFLYKIDKYNLSSKVVYQEDHEKVFYDSMQFWNDKEGIAMGDPIANCLSIIITRDGGNSWKKISCENLPTVVSAEAAFAASNTNIVIKENNTWIVTGGKEANVIFSSDKGKSWKKYSTPIIQGEAMTGIFTADFYDTNQGFISGGNYEKLTQNYGNKAHTVDGGKTWDLIAENEGFGYASCVQYIPNSGGKGLVTVGASGIYYSNDAGKKWKQLSTNANLYTIRFIDENTAIAAGKNCMLQLRFL</sequence>
<keyword evidence="1" id="KW-0732">Signal</keyword>
<evidence type="ECO:0000313" key="2">
    <source>
        <dbReference type="EMBL" id="MEZ7513819.1"/>
    </source>
</evidence>
<dbReference type="EMBL" id="JASMRN010000001">
    <property type="protein sequence ID" value="MEZ7513819.1"/>
    <property type="molecule type" value="Genomic_DNA"/>
</dbReference>
<dbReference type="InterPro" id="IPR036278">
    <property type="entry name" value="Sialidase_sf"/>
</dbReference>
<dbReference type="Proteomes" id="UP001568894">
    <property type="component" value="Unassembled WGS sequence"/>
</dbReference>
<dbReference type="PANTHER" id="PTHR47199:SF2">
    <property type="entry name" value="PHOTOSYSTEM II STABILITY_ASSEMBLY FACTOR HCF136, CHLOROPLASTIC"/>
    <property type="match status" value="1"/>
</dbReference>
<evidence type="ECO:0000256" key="1">
    <source>
        <dbReference type="SAM" id="SignalP"/>
    </source>
</evidence>
<comment type="caution">
    <text evidence="2">The sequence shown here is derived from an EMBL/GenBank/DDBJ whole genome shotgun (WGS) entry which is preliminary data.</text>
</comment>
<protein>
    <submittedName>
        <fullName evidence="2">Oxidoreductase</fullName>
    </submittedName>
</protein>
<keyword evidence="3" id="KW-1185">Reference proteome</keyword>
<dbReference type="InterPro" id="IPR015943">
    <property type="entry name" value="WD40/YVTN_repeat-like_dom_sf"/>
</dbReference>
<name>A0ABV4K849_9FLAO</name>
<feature type="chain" id="PRO_5045415233" evidence="1">
    <location>
        <begin position="22"/>
        <end position="351"/>
    </location>
</feature>
<dbReference type="CDD" id="cd15482">
    <property type="entry name" value="Sialidase_non-viral"/>
    <property type="match status" value="1"/>
</dbReference>
<dbReference type="SUPFAM" id="SSF50939">
    <property type="entry name" value="Sialidases"/>
    <property type="match status" value="1"/>
</dbReference>
<dbReference type="RefSeq" id="WP_371567260.1">
    <property type="nucleotide sequence ID" value="NZ_JASMRN010000001.1"/>
</dbReference>